<dbReference type="PANTHER" id="PTHR41536:SF1">
    <property type="entry name" value="PKHD-TYPE HYDROXYLASE YBIX"/>
    <property type="match status" value="1"/>
</dbReference>
<evidence type="ECO:0000256" key="4">
    <source>
        <dbReference type="ARBA" id="ARBA00022964"/>
    </source>
</evidence>
<dbReference type="EMBL" id="QZCW01000001">
    <property type="protein sequence ID" value="MCW5319862.1"/>
    <property type="molecule type" value="Genomic_DNA"/>
</dbReference>
<evidence type="ECO:0000313" key="10">
    <source>
        <dbReference type="Proteomes" id="UP001208935"/>
    </source>
</evidence>
<keyword evidence="10" id="KW-1185">Reference proteome</keyword>
<dbReference type="Pfam" id="PF18331">
    <property type="entry name" value="PKHD_C"/>
    <property type="match status" value="1"/>
</dbReference>
<keyword evidence="5 7" id="KW-0560">Oxidoreductase</keyword>
<dbReference type="InterPro" id="IPR041097">
    <property type="entry name" value="PKHD_C"/>
</dbReference>
<dbReference type="InterPro" id="IPR005123">
    <property type="entry name" value="Oxoglu/Fe-dep_dioxygenase_dom"/>
</dbReference>
<organism evidence="9 10">
    <name type="scientific">Verminephrobacter aporrectodeae subsp. tuberculatae</name>
    <dbReference type="NCBI Taxonomy" id="1110392"/>
    <lineage>
        <taxon>Bacteria</taxon>
        <taxon>Pseudomonadati</taxon>
        <taxon>Pseudomonadota</taxon>
        <taxon>Betaproteobacteria</taxon>
        <taxon>Burkholderiales</taxon>
        <taxon>Comamonadaceae</taxon>
        <taxon>Verminephrobacter</taxon>
    </lineage>
</organism>
<dbReference type="SMART" id="SM00702">
    <property type="entry name" value="P4Hc"/>
    <property type="match status" value="1"/>
</dbReference>
<dbReference type="InterPro" id="IPR044862">
    <property type="entry name" value="Pro_4_hyd_alph_FE2OG_OXY"/>
</dbReference>
<dbReference type="PROSITE" id="PS51471">
    <property type="entry name" value="FE2OG_OXY"/>
    <property type="match status" value="1"/>
</dbReference>
<evidence type="ECO:0000256" key="2">
    <source>
        <dbReference type="ARBA" id="ARBA00022723"/>
    </source>
</evidence>
<evidence type="ECO:0000256" key="7">
    <source>
        <dbReference type="HAMAP-Rule" id="MF_00657"/>
    </source>
</evidence>
<proteinExistence type="inferred from homology"/>
<dbReference type="InterPro" id="IPR006620">
    <property type="entry name" value="Pro_4_hyd_alph"/>
</dbReference>
<dbReference type="Pfam" id="PF13640">
    <property type="entry name" value="2OG-FeII_Oxy_3"/>
    <property type="match status" value="1"/>
</dbReference>
<evidence type="ECO:0000256" key="3">
    <source>
        <dbReference type="ARBA" id="ARBA00022896"/>
    </source>
</evidence>
<keyword evidence="3 7" id="KW-0847">Vitamin C</keyword>
<dbReference type="Proteomes" id="UP001208935">
    <property type="component" value="Unassembled WGS sequence"/>
</dbReference>
<sequence>MLLTLPDLLTPQDLQTARQLLHHAPWADGRDSAGTQARQAKNNEQLLHDCEAARRIAAMVLAALERSALFLTATLPRRVFPPRVNRYGGSNNHYDKHVDGAVRRMAAQREHLRTDISCTVFLSGPDEYDGGELCIDDTFGEQRVKLPAGHAVIYPGTSVHQVRPVTRGQRLACFFWVESLVRSDAQRRLLYDMDMALLRLRQQHGESPETVALTGSYHNLLRMWADT</sequence>
<feature type="binding site" evidence="7">
    <location>
        <position position="97"/>
    </location>
    <ligand>
        <name>Fe cation</name>
        <dbReference type="ChEBI" id="CHEBI:24875"/>
    </ligand>
</feature>
<dbReference type="HAMAP" id="MF_00657">
    <property type="entry name" value="Hydroxyl_YbiX"/>
    <property type="match status" value="1"/>
</dbReference>
<reference evidence="10" key="1">
    <citation type="submission" date="2023-07" db="EMBL/GenBank/DDBJ databases">
        <title>Verminephrobacter genomes.</title>
        <authorList>
            <person name="Lund M.B."/>
        </authorList>
    </citation>
    <scope>NUCLEOTIDE SEQUENCE [LARGE SCALE GENOMIC DNA]</scope>
    <source>
        <strain evidence="10">AtM5-05</strain>
    </source>
</reference>
<gene>
    <name evidence="9" type="ORF">D5039_01340</name>
</gene>
<dbReference type="NCBIfam" id="NF003974">
    <property type="entry name" value="PRK05467.1-3"/>
    <property type="match status" value="1"/>
</dbReference>
<evidence type="ECO:0000256" key="6">
    <source>
        <dbReference type="ARBA" id="ARBA00023004"/>
    </source>
</evidence>
<evidence type="ECO:0000256" key="5">
    <source>
        <dbReference type="ARBA" id="ARBA00023002"/>
    </source>
</evidence>
<name>A0ABT3KNI6_9BURK</name>
<feature type="domain" description="Fe2OG dioxygenase" evidence="8">
    <location>
        <begin position="78"/>
        <end position="179"/>
    </location>
</feature>
<dbReference type="Gene3D" id="4.10.860.20">
    <property type="entry name" value="Rabenosyn, Rab binding domain"/>
    <property type="match status" value="1"/>
</dbReference>
<feature type="binding site" evidence="7">
    <location>
        <position position="99"/>
    </location>
    <ligand>
        <name>Fe cation</name>
        <dbReference type="ChEBI" id="CHEBI:24875"/>
    </ligand>
</feature>
<dbReference type="GeneID" id="77322572"/>
<keyword evidence="6 7" id="KW-0408">Iron</keyword>
<comment type="caution">
    <text evidence="9">The sequence shown here is derived from an EMBL/GenBank/DDBJ whole genome shotgun (WGS) entry which is preliminary data.</text>
</comment>
<evidence type="ECO:0000256" key="1">
    <source>
        <dbReference type="ARBA" id="ARBA00001961"/>
    </source>
</evidence>
<dbReference type="GO" id="GO:0051213">
    <property type="term" value="F:dioxygenase activity"/>
    <property type="evidence" value="ECO:0007669"/>
    <property type="project" value="UniProtKB-KW"/>
</dbReference>
<protein>
    <submittedName>
        <fullName evidence="9">Fe2+-dependent dioxygenase</fullName>
    </submittedName>
</protein>
<comment type="cofactor">
    <cofactor evidence="1 7">
        <name>L-ascorbate</name>
        <dbReference type="ChEBI" id="CHEBI:38290"/>
    </cofactor>
</comment>
<keyword evidence="4 7" id="KW-0223">Dioxygenase</keyword>
<dbReference type="RefSeq" id="WP_265280795.1">
    <property type="nucleotide sequence ID" value="NZ_QZCW01000001.1"/>
</dbReference>
<dbReference type="Gene3D" id="2.60.120.620">
    <property type="entry name" value="q2cbj1_9rhob like domain"/>
    <property type="match status" value="1"/>
</dbReference>
<feature type="binding site" evidence="7">
    <location>
        <position position="170"/>
    </location>
    <ligand>
        <name>2-oxoglutarate</name>
        <dbReference type="ChEBI" id="CHEBI:16810"/>
    </ligand>
</feature>
<accession>A0ABT3KNI6</accession>
<evidence type="ECO:0000259" key="8">
    <source>
        <dbReference type="PROSITE" id="PS51471"/>
    </source>
</evidence>
<feature type="binding site" evidence="7">
    <location>
        <position position="160"/>
    </location>
    <ligand>
        <name>Fe cation</name>
        <dbReference type="ChEBI" id="CHEBI:24875"/>
    </ligand>
</feature>
<comment type="cofactor">
    <cofactor evidence="7">
        <name>Fe(2+)</name>
        <dbReference type="ChEBI" id="CHEBI:29033"/>
    </cofactor>
    <text evidence="7">Binds 1 Fe(2+) ion per subunit.</text>
</comment>
<dbReference type="PANTHER" id="PTHR41536">
    <property type="entry name" value="PKHD-TYPE HYDROXYLASE YBIX"/>
    <property type="match status" value="1"/>
</dbReference>
<evidence type="ECO:0000313" key="9">
    <source>
        <dbReference type="EMBL" id="MCW5319862.1"/>
    </source>
</evidence>
<dbReference type="InterPro" id="IPR023550">
    <property type="entry name" value="PKHD_hydroxylase"/>
</dbReference>
<dbReference type="NCBIfam" id="NF003975">
    <property type="entry name" value="PRK05467.1-4"/>
    <property type="match status" value="1"/>
</dbReference>
<keyword evidence="2 7" id="KW-0479">Metal-binding</keyword>